<sequence length="1067" mass="124591">MVHLLTIEDMQNLVKRHGGRCLSKIYHNTKTKLIWECKYLHKWETTPMVIQKGSWCPICAKKRNSETRALSLDSMQKIAEEKGGRCLSKRYTNNKTKLLWECQIKHQWEATPKAIKQGAWCPECKKTRKVAHKRYSLQDMIQLAESRDGKCLSKEFKNVRSKIHWECSKKHRWKAVPDSVLRGTWCPICAHDKVISMQRLTLDDMQNLAKKHGGICLSTEYNNFHSMLLWKCKNEHQFKATPKVIKTGTWCVICAYKEGTRHPKYTIQDMQALAENHKGKCLSKKFTNMITKLSWQCEEGHIWETTPHIIQQGSWCAICARKRVGLNKMLSFDEIQAIARLKGGKCISSEYYGIFQELLWKCSKGHVWESTIQKIKNGHWCPECSKKLKRDTSKKDLFFCQSLAQHYAGECLSKTYIDEYRKMTWKCSQEHVWDTTLNSILHNNWCPTCAIKLKVGEKTIALYEDLNTVLIDFKSSHQEELFICELLETDFKAQLDKRLGDLKQKNNFLLYENLNNDKLFQKLYKRLSNKKILLAKIKQISLKHGSRDESEIREIFNTMVDIKDFTLGKSTEEIAKKYNRSHGYISKLARIFLKDKKLFNCRFRKLENLEYQCLEIGEQIIVNKIDEKSFSCLTDPKFQLLIKEFQRLHPHLKYKSIFKANLISPKFTEWLKRLPIDNITYVIDNHIDIDKSLLYCSRINRNQEMLKFIIFSLIKNRASFKDITKVTTKGRHFILKVNEILNTFKSLTTTDYYIKKDMKDLAVNPIKIQIFKSISNLVDNLAKKIPAFYIIRDLYNLNLDEIKKDLSLNPSLLFLQNIFPDADSLILAKEGIYDHLKTIHSQYDNIDPDYINQIFIFVLLVKDQIFGGGMKHIGNIVGFSTASVGNYARFFLDPKAYDKRFLSTKTIKKFILSLAEKIVIGDLRENGFSNIINSQLQDLITEYRRLLGKKRRNGIFFRYKIPLEFVSWLKTMGTKNYRKILQGYNNIISERDMLKICEIINTKGEILCYIIYTIINSTDNSTQIAEVTGISSGTILVVGKVLDKGVSPSTKRFYLENYSKRFKIANL</sequence>
<evidence type="ECO:0000313" key="2">
    <source>
        <dbReference type="EMBL" id="KKN45210.1"/>
    </source>
</evidence>
<reference evidence="2" key="1">
    <citation type="journal article" date="2015" name="Nature">
        <title>Complex archaea that bridge the gap between prokaryotes and eukaryotes.</title>
        <authorList>
            <person name="Spang A."/>
            <person name="Saw J.H."/>
            <person name="Jorgensen S.L."/>
            <person name="Zaremba-Niedzwiedzka K."/>
            <person name="Martijn J."/>
            <person name="Lind A.E."/>
            <person name="van Eijk R."/>
            <person name="Schleper C."/>
            <person name="Guy L."/>
            <person name="Ettema T.J."/>
        </authorList>
    </citation>
    <scope>NUCLEOTIDE SEQUENCE</scope>
</reference>
<comment type="caution">
    <text evidence="2">The sequence shown here is derived from an EMBL/GenBank/DDBJ whole genome shotgun (WGS) entry which is preliminary data.</text>
</comment>
<gene>
    <name evidence="2" type="ORF">LCGC14_0685370</name>
</gene>
<dbReference type="Pfam" id="PF14311">
    <property type="entry name" value="DUF4379"/>
    <property type="match status" value="1"/>
</dbReference>
<proteinExistence type="predicted"/>
<name>A0A0F9QM29_9ZZZZ</name>
<accession>A0A0F9QM29</accession>
<dbReference type="InterPro" id="IPR025487">
    <property type="entry name" value="DUF4379"/>
</dbReference>
<dbReference type="AlphaFoldDB" id="A0A0F9QM29"/>
<protein>
    <recommendedName>
        <fullName evidence="1">Treble clef zinc finger domain-containing protein</fullName>
    </recommendedName>
</protein>
<evidence type="ECO:0000259" key="1">
    <source>
        <dbReference type="Pfam" id="PF14311"/>
    </source>
</evidence>
<dbReference type="EMBL" id="LAZR01001405">
    <property type="protein sequence ID" value="KKN45210.1"/>
    <property type="molecule type" value="Genomic_DNA"/>
</dbReference>
<feature type="domain" description="Treble clef zinc finger" evidence="1">
    <location>
        <begin position="357"/>
        <end position="387"/>
    </location>
</feature>
<organism evidence="2">
    <name type="scientific">marine sediment metagenome</name>
    <dbReference type="NCBI Taxonomy" id="412755"/>
    <lineage>
        <taxon>unclassified sequences</taxon>
        <taxon>metagenomes</taxon>
        <taxon>ecological metagenomes</taxon>
    </lineage>
</organism>